<protein>
    <submittedName>
        <fullName evidence="2">Uncharacterized protein</fullName>
    </submittedName>
</protein>
<feature type="region of interest" description="Disordered" evidence="1">
    <location>
        <begin position="32"/>
        <end position="51"/>
    </location>
</feature>
<comment type="caution">
    <text evidence="2">The sequence shown here is derived from an EMBL/GenBank/DDBJ whole genome shotgun (WGS) entry which is preliminary data.</text>
</comment>
<name>A0A4Z2C947_9TELE</name>
<keyword evidence="3" id="KW-1185">Reference proteome</keyword>
<dbReference type="Pfam" id="PF15766">
    <property type="entry name" value="DUF4695"/>
    <property type="match status" value="1"/>
</dbReference>
<dbReference type="PANTHER" id="PTHR40250">
    <property type="entry name" value="CHROMOSOME 11 OPEN READING FRAME 96"/>
    <property type="match status" value="1"/>
</dbReference>
<dbReference type="Proteomes" id="UP000516260">
    <property type="component" value="Chromosome 12"/>
</dbReference>
<dbReference type="PANTHER" id="PTHR40250:SF1">
    <property type="entry name" value="SI:CH1073-281M9.1"/>
    <property type="match status" value="1"/>
</dbReference>
<gene>
    <name evidence="2" type="ORF">fugu_011944</name>
</gene>
<evidence type="ECO:0000256" key="1">
    <source>
        <dbReference type="SAM" id="MobiDB-lite"/>
    </source>
</evidence>
<proteinExistence type="predicted"/>
<organism evidence="2 3">
    <name type="scientific">Takifugu bimaculatus</name>
    <dbReference type="NCBI Taxonomy" id="433685"/>
    <lineage>
        <taxon>Eukaryota</taxon>
        <taxon>Metazoa</taxon>
        <taxon>Chordata</taxon>
        <taxon>Craniata</taxon>
        <taxon>Vertebrata</taxon>
        <taxon>Euteleostomi</taxon>
        <taxon>Actinopterygii</taxon>
        <taxon>Neopterygii</taxon>
        <taxon>Teleostei</taxon>
        <taxon>Neoteleostei</taxon>
        <taxon>Acanthomorphata</taxon>
        <taxon>Eupercaria</taxon>
        <taxon>Tetraodontiformes</taxon>
        <taxon>Tetradontoidea</taxon>
        <taxon>Tetraodontidae</taxon>
        <taxon>Takifugu</taxon>
    </lineage>
</organism>
<evidence type="ECO:0000313" key="3">
    <source>
        <dbReference type="Proteomes" id="UP000516260"/>
    </source>
</evidence>
<evidence type="ECO:0000313" key="2">
    <source>
        <dbReference type="EMBL" id="TNN00698.1"/>
    </source>
</evidence>
<reference evidence="2 3" key="1">
    <citation type="submission" date="2019-04" db="EMBL/GenBank/DDBJ databases">
        <title>The sequence and de novo assembly of Takifugu bimaculatus genome using PacBio and Hi-C technologies.</title>
        <authorList>
            <person name="Xu P."/>
            <person name="Liu B."/>
            <person name="Zhou Z."/>
        </authorList>
    </citation>
    <scope>NUCLEOTIDE SEQUENCE [LARGE SCALE GENOMIC DNA]</scope>
    <source>
        <strain evidence="2">TB-2018</strain>
        <tissue evidence="2">Muscle</tissue>
    </source>
</reference>
<dbReference type="AlphaFoldDB" id="A0A4Z2C947"/>
<sequence>MAAVCPMVLGSGFHILPSHLIPSTMEEFPQQLPVPKGVVRGRSHPRRSRDARFKTQPVTFAEIAEVEEEGSSPLEEARAQRSFLQSLENLRRSTQTFHFSPGAHSSTTMSTNTSPDSSNSDSTQ</sequence>
<feature type="region of interest" description="Disordered" evidence="1">
    <location>
        <begin position="94"/>
        <end position="124"/>
    </location>
</feature>
<feature type="compositionally biased region" description="Low complexity" evidence="1">
    <location>
        <begin position="105"/>
        <end position="124"/>
    </location>
</feature>
<accession>A0A4Z2C947</accession>
<dbReference type="InterPro" id="IPR031521">
    <property type="entry name" value="DUF4695"/>
</dbReference>
<dbReference type="EMBL" id="SWLE01000004">
    <property type="protein sequence ID" value="TNN00698.1"/>
    <property type="molecule type" value="Genomic_DNA"/>
</dbReference>